<protein>
    <recommendedName>
        <fullName evidence="3">DNA alkylation repair enzyme</fullName>
    </recommendedName>
</protein>
<keyword evidence="2" id="KW-1185">Reference proteome</keyword>
<dbReference type="EMBL" id="JBHTIA010000026">
    <property type="protein sequence ID" value="MFD0767227.1"/>
    <property type="molecule type" value="Genomic_DNA"/>
</dbReference>
<proteinExistence type="predicted"/>
<name>A0ABW2ZLW9_9SPHI</name>
<reference evidence="2" key="1">
    <citation type="journal article" date="2019" name="Int. J. Syst. Evol. Microbiol.">
        <title>The Global Catalogue of Microorganisms (GCM) 10K type strain sequencing project: providing services to taxonomists for standard genome sequencing and annotation.</title>
        <authorList>
            <consortium name="The Broad Institute Genomics Platform"/>
            <consortium name="The Broad Institute Genome Sequencing Center for Infectious Disease"/>
            <person name="Wu L."/>
            <person name="Ma J."/>
        </authorList>
    </citation>
    <scope>NUCLEOTIDE SEQUENCE [LARGE SCALE GENOMIC DNA]</scope>
    <source>
        <strain evidence="2">CCUG 60742</strain>
    </source>
</reference>
<dbReference type="InterPro" id="IPR016024">
    <property type="entry name" value="ARM-type_fold"/>
</dbReference>
<accession>A0ABW2ZLW9</accession>
<dbReference type="Proteomes" id="UP001597073">
    <property type="component" value="Unassembled WGS sequence"/>
</dbReference>
<evidence type="ECO:0000313" key="2">
    <source>
        <dbReference type="Proteomes" id="UP001597073"/>
    </source>
</evidence>
<dbReference type="RefSeq" id="WP_377145812.1">
    <property type="nucleotide sequence ID" value="NZ_JBHTIA010000026.1"/>
</dbReference>
<evidence type="ECO:0000313" key="1">
    <source>
        <dbReference type="EMBL" id="MFD0767227.1"/>
    </source>
</evidence>
<sequence>MPVTDNLIKELNADRTKGFIERLAKKLRDENYNINEVLDLTFHNDKKIGFRAAWLLDTLMTGNPELYINNLEYFIKRIPGVKNESCKRHYARILFHLTMPNAPLAVRNSLAAIDMEYVVEKCFDWIIDPKVKVAVKVFAADVLFNLHNRYDWIKDELTNQVQFMMRDGGPAIQSRGKKLLAAIEVKIKKSKFKNQTCRQSRF</sequence>
<organism evidence="1 2">
    <name type="scientific">Mucilaginibacter lutimaris</name>
    <dbReference type="NCBI Taxonomy" id="931629"/>
    <lineage>
        <taxon>Bacteria</taxon>
        <taxon>Pseudomonadati</taxon>
        <taxon>Bacteroidota</taxon>
        <taxon>Sphingobacteriia</taxon>
        <taxon>Sphingobacteriales</taxon>
        <taxon>Sphingobacteriaceae</taxon>
        <taxon>Mucilaginibacter</taxon>
    </lineage>
</organism>
<gene>
    <name evidence="1" type="ORF">ACFQZI_20395</name>
</gene>
<comment type="caution">
    <text evidence="1">The sequence shown here is derived from an EMBL/GenBank/DDBJ whole genome shotgun (WGS) entry which is preliminary data.</text>
</comment>
<dbReference type="SUPFAM" id="SSF48371">
    <property type="entry name" value="ARM repeat"/>
    <property type="match status" value="1"/>
</dbReference>
<evidence type="ECO:0008006" key="3">
    <source>
        <dbReference type="Google" id="ProtNLM"/>
    </source>
</evidence>